<feature type="transmembrane region" description="Helical" evidence="16">
    <location>
        <begin position="162"/>
        <end position="185"/>
    </location>
</feature>
<comment type="catalytic activity">
    <reaction evidence="1">
        <text>ATP + protein L-histidine = ADP + protein N-phospho-L-histidine.</text>
        <dbReference type="EC" id="2.7.13.3"/>
    </reaction>
</comment>
<keyword evidence="8 16" id="KW-0812">Transmembrane</keyword>
<feature type="compositionally biased region" description="Basic and acidic residues" evidence="15">
    <location>
        <begin position="470"/>
        <end position="479"/>
    </location>
</feature>
<evidence type="ECO:0000256" key="2">
    <source>
        <dbReference type="ARBA" id="ARBA00004429"/>
    </source>
</evidence>
<dbReference type="PANTHER" id="PTHR44936:SF5">
    <property type="entry name" value="SENSOR HISTIDINE KINASE ENVZ"/>
    <property type="match status" value="1"/>
</dbReference>
<dbReference type="PRINTS" id="PR00344">
    <property type="entry name" value="BCTRLSENSOR"/>
</dbReference>
<evidence type="ECO:0000256" key="12">
    <source>
        <dbReference type="ARBA" id="ARBA00022989"/>
    </source>
</evidence>
<dbReference type="HOGENOM" id="CLU_000445_89_27_5"/>
<keyword evidence="7" id="KW-0808">Transferase</keyword>
<dbReference type="PROSITE" id="PS50109">
    <property type="entry name" value="HIS_KIN"/>
    <property type="match status" value="1"/>
</dbReference>
<proteinExistence type="predicted"/>
<feature type="region of interest" description="Disordered" evidence="15">
    <location>
        <begin position="447"/>
        <end position="479"/>
    </location>
</feature>
<evidence type="ECO:0000256" key="10">
    <source>
        <dbReference type="ARBA" id="ARBA00022777"/>
    </source>
</evidence>
<dbReference type="SMART" id="SM00388">
    <property type="entry name" value="HisKA"/>
    <property type="match status" value="1"/>
</dbReference>
<protein>
    <recommendedName>
        <fullName evidence="3">histidine kinase</fullName>
        <ecNumber evidence="3">2.7.13.3</ecNumber>
    </recommendedName>
</protein>
<dbReference type="GO" id="GO:0005886">
    <property type="term" value="C:plasma membrane"/>
    <property type="evidence" value="ECO:0007669"/>
    <property type="project" value="UniProtKB-SubCell"/>
</dbReference>
<gene>
    <name evidence="19" type="ordered locus">Caul_3287</name>
</gene>
<feature type="domain" description="Histidine kinase" evidence="17">
    <location>
        <begin position="246"/>
        <end position="446"/>
    </location>
</feature>
<name>B0T3V0_CAUSK</name>
<dbReference type="EC" id="2.7.13.3" evidence="3"/>
<dbReference type="InterPro" id="IPR004358">
    <property type="entry name" value="Sig_transdc_His_kin-like_C"/>
</dbReference>
<keyword evidence="11" id="KW-0067">ATP-binding</keyword>
<keyword evidence="12 16" id="KW-1133">Transmembrane helix</keyword>
<evidence type="ECO:0000256" key="3">
    <source>
        <dbReference type="ARBA" id="ARBA00012438"/>
    </source>
</evidence>
<dbReference type="InterPro" id="IPR050980">
    <property type="entry name" value="2C_sensor_his_kinase"/>
</dbReference>
<dbReference type="InterPro" id="IPR036890">
    <property type="entry name" value="HATPase_C_sf"/>
</dbReference>
<dbReference type="GO" id="GO:0000155">
    <property type="term" value="F:phosphorelay sensor kinase activity"/>
    <property type="evidence" value="ECO:0007669"/>
    <property type="project" value="InterPro"/>
</dbReference>
<dbReference type="InterPro" id="IPR005467">
    <property type="entry name" value="His_kinase_dom"/>
</dbReference>
<keyword evidence="9" id="KW-0547">Nucleotide-binding</keyword>
<dbReference type="KEGG" id="cak:Caul_3287"/>
<dbReference type="InterPro" id="IPR003594">
    <property type="entry name" value="HATPase_dom"/>
</dbReference>
<evidence type="ECO:0000256" key="8">
    <source>
        <dbReference type="ARBA" id="ARBA00022692"/>
    </source>
</evidence>
<sequence precursor="true">MMLSDNLSTRMTAILLAGLAVMLVIGAALLVWPQGRGEGGVRFYQLPRPSEARAIVEAVEASPPSARPKVVKALDAGVIRTTLEADFLPLQLRARAADAGDPGYRAYRQALGERDLRIDIRRGGRLRQDALPGRQALRLSVRLADGEVLVLRRRAPETARQFFSRVSLAAAALLVVTLLMLVLAVRQTTQPVSHLAREVARFGDDLDAKALPLRGPRELRELSAAFNTMQGRIRGLIDERTRMLAAIAHDLRTYLTRLTLRAEFIADDAQRAKAGSDLAEMSQLLDDTLLFARQDAGRGDGARSIDVRQELETLVALRLEMGQAVLLAPETAGAAWASPLALRRMVDNLIDNAARYGGAVTVDARPLGRRVEIMVLDDGPGLPVEMLETITAPFERGEVSRNRRTGGAGLGLSIVQALAKGQGGALTLANRPEGGLAATIELPAGPSGWKGARAPGADICTSPGTGRSRAASDCRSRRR</sequence>
<evidence type="ECO:0000256" key="13">
    <source>
        <dbReference type="ARBA" id="ARBA00023012"/>
    </source>
</evidence>
<dbReference type="InterPro" id="IPR003660">
    <property type="entry name" value="HAMP_dom"/>
</dbReference>
<dbReference type="InterPro" id="IPR003661">
    <property type="entry name" value="HisK_dim/P_dom"/>
</dbReference>
<dbReference type="STRING" id="366602.Caul_3287"/>
<dbReference type="Pfam" id="PF00672">
    <property type="entry name" value="HAMP"/>
    <property type="match status" value="1"/>
</dbReference>
<evidence type="ECO:0000256" key="4">
    <source>
        <dbReference type="ARBA" id="ARBA00022475"/>
    </source>
</evidence>
<evidence type="ECO:0000313" key="19">
    <source>
        <dbReference type="EMBL" id="ABZ72414.1"/>
    </source>
</evidence>
<reference evidence="19" key="1">
    <citation type="submission" date="2008-01" db="EMBL/GenBank/DDBJ databases">
        <title>Complete sequence of chromosome of Caulobacter sp. K31.</title>
        <authorList>
            <consortium name="US DOE Joint Genome Institute"/>
            <person name="Copeland A."/>
            <person name="Lucas S."/>
            <person name="Lapidus A."/>
            <person name="Barry K."/>
            <person name="Glavina del Rio T."/>
            <person name="Dalin E."/>
            <person name="Tice H."/>
            <person name="Pitluck S."/>
            <person name="Bruce D."/>
            <person name="Goodwin L."/>
            <person name="Thompson L.S."/>
            <person name="Brettin T."/>
            <person name="Detter J.C."/>
            <person name="Han C."/>
            <person name="Schmutz J."/>
            <person name="Larimer F."/>
            <person name="Land M."/>
            <person name="Hauser L."/>
            <person name="Kyrpides N."/>
            <person name="Kim E."/>
            <person name="Stephens C."/>
            <person name="Richardson P."/>
        </authorList>
    </citation>
    <scope>NUCLEOTIDE SEQUENCE [LARGE SCALE GENOMIC DNA]</scope>
    <source>
        <strain evidence="19">K31</strain>
    </source>
</reference>
<dbReference type="CDD" id="cd00082">
    <property type="entry name" value="HisKA"/>
    <property type="match status" value="1"/>
</dbReference>
<keyword evidence="5" id="KW-0997">Cell inner membrane</keyword>
<evidence type="ECO:0000256" key="15">
    <source>
        <dbReference type="SAM" id="MobiDB-lite"/>
    </source>
</evidence>
<evidence type="ECO:0000256" key="9">
    <source>
        <dbReference type="ARBA" id="ARBA00022741"/>
    </source>
</evidence>
<dbReference type="CDD" id="cd06225">
    <property type="entry name" value="HAMP"/>
    <property type="match status" value="1"/>
</dbReference>
<dbReference type="OrthoDB" id="9804645at2"/>
<dbReference type="GO" id="GO:0005524">
    <property type="term" value="F:ATP binding"/>
    <property type="evidence" value="ECO:0007669"/>
    <property type="project" value="UniProtKB-KW"/>
</dbReference>
<dbReference type="SMART" id="SM00387">
    <property type="entry name" value="HATPase_c"/>
    <property type="match status" value="1"/>
</dbReference>
<feature type="transmembrane region" description="Helical" evidence="16">
    <location>
        <begin position="12"/>
        <end position="32"/>
    </location>
</feature>
<feature type="domain" description="HAMP" evidence="18">
    <location>
        <begin position="186"/>
        <end position="238"/>
    </location>
</feature>
<dbReference type="PROSITE" id="PS50885">
    <property type="entry name" value="HAMP"/>
    <property type="match status" value="1"/>
</dbReference>
<dbReference type="CDD" id="cd00075">
    <property type="entry name" value="HATPase"/>
    <property type="match status" value="1"/>
</dbReference>
<evidence type="ECO:0000256" key="6">
    <source>
        <dbReference type="ARBA" id="ARBA00022553"/>
    </source>
</evidence>
<evidence type="ECO:0000256" key="14">
    <source>
        <dbReference type="ARBA" id="ARBA00023136"/>
    </source>
</evidence>
<evidence type="ECO:0000259" key="18">
    <source>
        <dbReference type="PROSITE" id="PS50885"/>
    </source>
</evidence>
<dbReference type="EMBL" id="CP000927">
    <property type="protein sequence ID" value="ABZ72414.1"/>
    <property type="molecule type" value="Genomic_DNA"/>
</dbReference>
<dbReference type="Gene3D" id="3.30.565.10">
    <property type="entry name" value="Histidine kinase-like ATPase, C-terminal domain"/>
    <property type="match status" value="1"/>
</dbReference>
<evidence type="ECO:0000256" key="11">
    <source>
        <dbReference type="ARBA" id="ARBA00022840"/>
    </source>
</evidence>
<dbReference type="InterPro" id="IPR036097">
    <property type="entry name" value="HisK_dim/P_sf"/>
</dbReference>
<keyword evidence="13" id="KW-0902">Two-component regulatory system</keyword>
<dbReference type="SUPFAM" id="SSF47384">
    <property type="entry name" value="Homodimeric domain of signal transducing histidine kinase"/>
    <property type="match status" value="1"/>
</dbReference>
<dbReference type="PANTHER" id="PTHR44936">
    <property type="entry name" value="SENSOR PROTEIN CREC"/>
    <property type="match status" value="1"/>
</dbReference>
<dbReference type="eggNOG" id="COG2205">
    <property type="taxonomic scope" value="Bacteria"/>
</dbReference>
<organism evidence="19">
    <name type="scientific">Caulobacter sp. (strain K31)</name>
    <dbReference type="NCBI Taxonomy" id="366602"/>
    <lineage>
        <taxon>Bacteria</taxon>
        <taxon>Pseudomonadati</taxon>
        <taxon>Pseudomonadota</taxon>
        <taxon>Alphaproteobacteria</taxon>
        <taxon>Caulobacterales</taxon>
        <taxon>Caulobacteraceae</taxon>
        <taxon>Caulobacter</taxon>
    </lineage>
</organism>
<keyword evidence="14 16" id="KW-0472">Membrane</keyword>
<dbReference type="SUPFAM" id="SSF55874">
    <property type="entry name" value="ATPase domain of HSP90 chaperone/DNA topoisomerase II/histidine kinase"/>
    <property type="match status" value="1"/>
</dbReference>
<dbReference type="SMART" id="SM00304">
    <property type="entry name" value="HAMP"/>
    <property type="match status" value="1"/>
</dbReference>
<comment type="subcellular location">
    <subcellularLocation>
        <location evidence="2">Cell inner membrane</location>
        <topology evidence="2">Multi-pass membrane protein</topology>
    </subcellularLocation>
</comment>
<dbReference type="Gene3D" id="1.10.287.130">
    <property type="match status" value="1"/>
</dbReference>
<dbReference type="AlphaFoldDB" id="B0T3V0"/>
<evidence type="ECO:0000256" key="1">
    <source>
        <dbReference type="ARBA" id="ARBA00000085"/>
    </source>
</evidence>
<evidence type="ECO:0000256" key="16">
    <source>
        <dbReference type="SAM" id="Phobius"/>
    </source>
</evidence>
<keyword evidence="6" id="KW-0597">Phosphoprotein</keyword>
<evidence type="ECO:0000256" key="7">
    <source>
        <dbReference type="ARBA" id="ARBA00022679"/>
    </source>
</evidence>
<keyword evidence="4" id="KW-1003">Cell membrane</keyword>
<evidence type="ECO:0000256" key="5">
    <source>
        <dbReference type="ARBA" id="ARBA00022519"/>
    </source>
</evidence>
<accession>B0T3V0</accession>
<keyword evidence="10 19" id="KW-0418">Kinase</keyword>
<dbReference type="Pfam" id="PF02518">
    <property type="entry name" value="HATPase_c"/>
    <property type="match status" value="1"/>
</dbReference>
<evidence type="ECO:0000259" key="17">
    <source>
        <dbReference type="PROSITE" id="PS50109"/>
    </source>
</evidence>